<gene>
    <name evidence="1" type="ORF">SDC9_141379</name>
</gene>
<sequence length="72" mass="8024">MKALSIWTGLESSSPGCMRKRSLGIDSLVLVVVTGYPYERVFKISRIAKLLVTMEIWENGGTEDAMYSDILP</sequence>
<organism evidence="1">
    <name type="scientific">bioreactor metagenome</name>
    <dbReference type="NCBI Taxonomy" id="1076179"/>
    <lineage>
        <taxon>unclassified sequences</taxon>
        <taxon>metagenomes</taxon>
        <taxon>ecological metagenomes</taxon>
    </lineage>
</organism>
<proteinExistence type="predicted"/>
<comment type="caution">
    <text evidence="1">The sequence shown here is derived from an EMBL/GenBank/DDBJ whole genome shotgun (WGS) entry which is preliminary data.</text>
</comment>
<reference evidence="1" key="1">
    <citation type="submission" date="2019-08" db="EMBL/GenBank/DDBJ databases">
        <authorList>
            <person name="Kucharzyk K."/>
            <person name="Murdoch R.W."/>
            <person name="Higgins S."/>
            <person name="Loffler F."/>
        </authorList>
    </citation>
    <scope>NUCLEOTIDE SEQUENCE</scope>
</reference>
<protein>
    <submittedName>
        <fullName evidence="1">Uncharacterized protein</fullName>
    </submittedName>
</protein>
<evidence type="ECO:0000313" key="1">
    <source>
        <dbReference type="EMBL" id="MPM94234.1"/>
    </source>
</evidence>
<dbReference type="EMBL" id="VSSQ01040907">
    <property type="protein sequence ID" value="MPM94234.1"/>
    <property type="molecule type" value="Genomic_DNA"/>
</dbReference>
<accession>A0A645DXH6</accession>
<dbReference type="AlphaFoldDB" id="A0A645DXH6"/>
<name>A0A645DXH6_9ZZZZ</name>